<evidence type="ECO:0000259" key="5">
    <source>
        <dbReference type="PROSITE" id="PS51296"/>
    </source>
</evidence>
<keyword evidence="2" id="KW-0479">Metal-binding</keyword>
<dbReference type="Gene3D" id="2.102.10.10">
    <property type="entry name" value="Rieske [2Fe-2S] iron-sulphur domain"/>
    <property type="match status" value="1"/>
</dbReference>
<dbReference type="GO" id="GO:0051537">
    <property type="term" value="F:2 iron, 2 sulfur cluster binding"/>
    <property type="evidence" value="ECO:0007669"/>
    <property type="project" value="UniProtKB-KW"/>
</dbReference>
<evidence type="ECO:0000313" key="7">
    <source>
        <dbReference type="Proteomes" id="UP000280307"/>
    </source>
</evidence>
<evidence type="ECO:0000313" key="6">
    <source>
        <dbReference type="EMBL" id="RRR73803.1"/>
    </source>
</evidence>
<reference evidence="6 7" key="1">
    <citation type="submission" date="2018-12" db="EMBL/GenBank/DDBJ databases">
        <title>Genome Sequence of Candidatus Viridilinea halotolerans isolated from saline sulfide-rich spring.</title>
        <authorList>
            <person name="Grouzdev D.S."/>
            <person name="Burganskaya E.I."/>
            <person name="Krutkina M.S."/>
            <person name="Sukhacheva M.V."/>
            <person name="Gorlenko V.M."/>
        </authorList>
    </citation>
    <scope>NUCLEOTIDE SEQUENCE [LARGE SCALE GENOMIC DNA]</scope>
    <source>
        <strain evidence="6">Chok-6</strain>
    </source>
</reference>
<dbReference type="GO" id="GO:0004497">
    <property type="term" value="F:monooxygenase activity"/>
    <property type="evidence" value="ECO:0007669"/>
    <property type="project" value="UniProtKB-ARBA"/>
</dbReference>
<gene>
    <name evidence="6" type="ORF">EI684_08330</name>
</gene>
<proteinExistence type="predicted"/>
<dbReference type="PROSITE" id="PS51296">
    <property type="entry name" value="RIESKE"/>
    <property type="match status" value="1"/>
</dbReference>
<dbReference type="AlphaFoldDB" id="A0A426U2E8"/>
<dbReference type="GO" id="GO:0016705">
    <property type="term" value="F:oxidoreductase activity, acting on paired donors, with incorporation or reduction of molecular oxygen"/>
    <property type="evidence" value="ECO:0007669"/>
    <property type="project" value="UniProtKB-ARBA"/>
</dbReference>
<evidence type="ECO:0000256" key="4">
    <source>
        <dbReference type="ARBA" id="ARBA00023014"/>
    </source>
</evidence>
<dbReference type="EMBL" id="RSAS01000316">
    <property type="protein sequence ID" value="RRR73803.1"/>
    <property type="molecule type" value="Genomic_DNA"/>
</dbReference>
<name>A0A426U2E8_9CHLR</name>
<keyword evidence="3" id="KW-0408">Iron</keyword>
<sequence>MPTIRLGPCADVPEGSGRTFVAGGRHIAVFCAEGNFYAIDDKCSHADASLGAGEFDPDTLCVACPRHGASFDVRSGAVRSLPAFKPVASYRVVVDEAILFVECPD</sequence>
<dbReference type="Proteomes" id="UP000280307">
    <property type="component" value="Unassembled WGS sequence"/>
</dbReference>
<protein>
    <submittedName>
        <fullName evidence="6">Non-heme iron oxygenase ferredoxin subunit</fullName>
    </submittedName>
</protein>
<evidence type="ECO:0000256" key="3">
    <source>
        <dbReference type="ARBA" id="ARBA00023004"/>
    </source>
</evidence>
<dbReference type="SUPFAM" id="SSF50022">
    <property type="entry name" value="ISP domain"/>
    <property type="match status" value="1"/>
</dbReference>
<dbReference type="Pfam" id="PF00355">
    <property type="entry name" value="Rieske"/>
    <property type="match status" value="1"/>
</dbReference>
<dbReference type="PANTHER" id="PTHR21496">
    <property type="entry name" value="FERREDOXIN-RELATED"/>
    <property type="match status" value="1"/>
</dbReference>
<evidence type="ECO:0000256" key="1">
    <source>
        <dbReference type="ARBA" id="ARBA00022714"/>
    </source>
</evidence>
<feature type="domain" description="Rieske" evidence="5">
    <location>
        <begin position="4"/>
        <end position="101"/>
    </location>
</feature>
<keyword evidence="1" id="KW-0001">2Fe-2S</keyword>
<evidence type="ECO:0000256" key="2">
    <source>
        <dbReference type="ARBA" id="ARBA00022723"/>
    </source>
</evidence>
<dbReference type="InterPro" id="IPR017941">
    <property type="entry name" value="Rieske_2Fe-2S"/>
</dbReference>
<dbReference type="PANTHER" id="PTHR21496:SF23">
    <property type="entry name" value="3-PHENYLPROPIONATE_CINNAMIC ACID DIOXYGENASE FERREDOXIN SUBUNIT"/>
    <property type="match status" value="1"/>
</dbReference>
<comment type="caution">
    <text evidence="6">The sequence shown here is derived from an EMBL/GenBank/DDBJ whole genome shotgun (WGS) entry which is preliminary data.</text>
</comment>
<dbReference type="InterPro" id="IPR036922">
    <property type="entry name" value="Rieske_2Fe-2S_sf"/>
</dbReference>
<accession>A0A426U2E8</accession>
<dbReference type="GO" id="GO:0046872">
    <property type="term" value="F:metal ion binding"/>
    <property type="evidence" value="ECO:0007669"/>
    <property type="project" value="UniProtKB-KW"/>
</dbReference>
<organism evidence="6 7">
    <name type="scientific">Candidatus Viridilinea halotolerans</name>
    <dbReference type="NCBI Taxonomy" id="2491704"/>
    <lineage>
        <taxon>Bacteria</taxon>
        <taxon>Bacillati</taxon>
        <taxon>Chloroflexota</taxon>
        <taxon>Chloroflexia</taxon>
        <taxon>Chloroflexales</taxon>
        <taxon>Chloroflexineae</taxon>
        <taxon>Oscillochloridaceae</taxon>
        <taxon>Candidatus Viridilinea</taxon>
    </lineage>
</organism>
<keyword evidence="4" id="KW-0411">Iron-sulfur</keyword>